<dbReference type="NCBIfam" id="NF033545">
    <property type="entry name" value="transpos_IS630"/>
    <property type="match status" value="1"/>
</dbReference>
<dbReference type="Pfam" id="PF13358">
    <property type="entry name" value="DDE_3"/>
    <property type="match status" value="1"/>
</dbReference>
<name>A0A977L025_9CYAN</name>
<evidence type="ECO:0000259" key="1">
    <source>
        <dbReference type="Pfam" id="PF13358"/>
    </source>
</evidence>
<dbReference type="Pfam" id="PF13565">
    <property type="entry name" value="HTH_32"/>
    <property type="match status" value="1"/>
</dbReference>
<dbReference type="EMBL" id="CP073041">
    <property type="protein sequence ID" value="UXE63104.1"/>
    <property type="molecule type" value="Genomic_DNA"/>
</dbReference>
<dbReference type="InterPro" id="IPR047655">
    <property type="entry name" value="Transpos_IS630-like"/>
</dbReference>
<dbReference type="AlphaFoldDB" id="A0A977L025"/>
<evidence type="ECO:0000313" key="2">
    <source>
        <dbReference type="EMBL" id="UXE63104.1"/>
    </source>
</evidence>
<protein>
    <submittedName>
        <fullName evidence="2">IS630 family transposase</fullName>
    </submittedName>
</protein>
<dbReference type="InterPro" id="IPR009057">
    <property type="entry name" value="Homeodomain-like_sf"/>
</dbReference>
<dbReference type="SUPFAM" id="SSF46689">
    <property type="entry name" value="Homeodomain-like"/>
    <property type="match status" value="1"/>
</dbReference>
<dbReference type="InterPro" id="IPR038717">
    <property type="entry name" value="Tc1-like_DDE_dom"/>
</dbReference>
<dbReference type="KEGG" id="wna:KA717_10790"/>
<accession>A0A977L025</accession>
<sequence length="400" mass="46048">MPRLAPKELKLEAKEREHLEKLINRHTTEQQIALRAKIVLLADEGENNREIARKLKISRKMASQWRERWIAGQKSEIEITERIKDAERSGAPAKFKREQILQLFKLACDDPKNYERPISHWTGRELAEELVKQGIVESISPRQVGRLWEEADIKPHQSGYWLNPPPDPNFGEKVNDICQAYESAILGKEKGEKTISLDEMTGIQALERKAPDLPMSQGKIQGREFEYIRHGTQTLIASFDVAKGQVICSTVGNTRTEADYLSHIQKTIATSPDVAKWHLSMDCLNTHQSESLVRYVAEFEGLNLELGEKGKSGILQSMASRATFLSDPNHRIVFHFTPKHCSWLNQIEIWFGILMRKLLKRGNFLSQDDLRTQILEFIDYFNRTMAKPFRWTYRGKVLAA</sequence>
<reference evidence="2" key="1">
    <citation type="submission" date="2021-04" db="EMBL/GenBank/DDBJ databases">
        <title>Genome sequence of Woronichinia naegeliana from Washington state freshwater lake bloom.</title>
        <authorList>
            <person name="Dreher T.W."/>
        </authorList>
    </citation>
    <scope>NUCLEOTIDE SEQUENCE</scope>
    <source>
        <strain evidence="2">WA131</strain>
    </source>
</reference>
<proteinExistence type="predicted"/>
<organism evidence="2">
    <name type="scientific">Woronichinia naegeliana WA131</name>
    <dbReference type="NCBI Taxonomy" id="2824559"/>
    <lineage>
        <taxon>Bacteria</taxon>
        <taxon>Bacillati</taxon>
        <taxon>Cyanobacteriota</taxon>
        <taxon>Cyanophyceae</taxon>
        <taxon>Synechococcales</taxon>
        <taxon>Coelosphaeriaceae</taxon>
        <taxon>Woronichinia</taxon>
    </lineage>
</organism>
<dbReference type="Proteomes" id="UP001065613">
    <property type="component" value="Chromosome"/>
</dbReference>
<feature type="domain" description="Tc1-like transposase DDE" evidence="1">
    <location>
        <begin position="195"/>
        <end position="371"/>
    </location>
</feature>
<gene>
    <name evidence="2" type="ORF">KA717_10790</name>
</gene>